<feature type="transmembrane region" description="Helical" evidence="1">
    <location>
        <begin position="39"/>
        <end position="61"/>
    </location>
</feature>
<protein>
    <submittedName>
        <fullName evidence="2">Putative membrane protein</fullName>
    </submittedName>
</protein>
<evidence type="ECO:0000313" key="2">
    <source>
        <dbReference type="EMBL" id="TCQ02736.1"/>
    </source>
</evidence>
<reference evidence="2 3" key="1">
    <citation type="submission" date="2019-03" db="EMBL/GenBank/DDBJ databases">
        <title>Genomic Encyclopedia of Type Strains, Phase IV (KMG-IV): sequencing the most valuable type-strain genomes for metagenomic binning, comparative biology and taxonomic classification.</title>
        <authorList>
            <person name="Goeker M."/>
        </authorList>
    </citation>
    <scope>NUCLEOTIDE SEQUENCE [LARGE SCALE GENOMIC DNA]</scope>
    <source>
        <strain evidence="2 3">DSM 100013</strain>
    </source>
</reference>
<dbReference type="PANTHER" id="PTHR36007:SF2">
    <property type="entry name" value="TRANSPORT PROTEIN-RELATED"/>
    <property type="match status" value="1"/>
</dbReference>
<keyword evidence="1" id="KW-1133">Transmembrane helix</keyword>
<keyword evidence="1" id="KW-0472">Membrane</keyword>
<comment type="caution">
    <text evidence="2">The sequence shown here is derived from an EMBL/GenBank/DDBJ whole genome shotgun (WGS) entry which is preliminary data.</text>
</comment>
<sequence>METLFELINKELLIILIAAMPLMELRAAIPIGVSLGMNPIHATILSIIGSILPVPFLLMLIKPIANYFKKVRLFKFFINKAVRRTLRKSDRIKKYKVIGLMLFVAVPLPTTGVYSGCLAAILFNIPFKYAFPAIAIGTSIAGLGMFILSYVVVNLW</sequence>
<feature type="transmembrane region" description="Helical" evidence="1">
    <location>
        <begin position="129"/>
        <end position="153"/>
    </location>
</feature>
<proteinExistence type="predicted"/>
<organism evidence="2 3">
    <name type="scientific">Serpentinicella alkaliphila</name>
    <dbReference type="NCBI Taxonomy" id="1734049"/>
    <lineage>
        <taxon>Bacteria</taxon>
        <taxon>Bacillati</taxon>
        <taxon>Bacillota</taxon>
        <taxon>Clostridia</taxon>
        <taxon>Peptostreptococcales</taxon>
        <taxon>Natronincolaceae</taxon>
        <taxon>Serpentinicella</taxon>
    </lineage>
</organism>
<dbReference type="PANTHER" id="PTHR36007">
    <property type="entry name" value="TRANSPORT PROTEIN-RELATED"/>
    <property type="match status" value="1"/>
</dbReference>
<dbReference type="Proteomes" id="UP000295504">
    <property type="component" value="Unassembled WGS sequence"/>
</dbReference>
<dbReference type="EMBL" id="SLYC01000013">
    <property type="protein sequence ID" value="TCQ02736.1"/>
    <property type="molecule type" value="Genomic_DNA"/>
</dbReference>
<keyword evidence="3" id="KW-1185">Reference proteome</keyword>
<accession>A0A4R2TIZ4</accession>
<evidence type="ECO:0000256" key="1">
    <source>
        <dbReference type="SAM" id="Phobius"/>
    </source>
</evidence>
<feature type="transmembrane region" description="Helical" evidence="1">
    <location>
        <begin position="12"/>
        <end position="33"/>
    </location>
</feature>
<name>A0A4R2TIZ4_9FIRM</name>
<dbReference type="AlphaFoldDB" id="A0A4R2TIZ4"/>
<dbReference type="RefSeq" id="WP_132848270.1">
    <property type="nucleotide sequence ID" value="NZ_CP058648.1"/>
</dbReference>
<feature type="transmembrane region" description="Helical" evidence="1">
    <location>
        <begin position="97"/>
        <end position="123"/>
    </location>
</feature>
<gene>
    <name evidence="2" type="ORF">EDD79_101317</name>
</gene>
<keyword evidence="1" id="KW-0812">Transmembrane</keyword>
<dbReference type="InterPro" id="IPR009577">
    <property type="entry name" value="Sm_multidrug_ex"/>
</dbReference>
<dbReference type="OrthoDB" id="360192at2"/>
<dbReference type="Pfam" id="PF06695">
    <property type="entry name" value="Sm_multidrug_ex"/>
    <property type="match status" value="1"/>
</dbReference>
<evidence type="ECO:0000313" key="3">
    <source>
        <dbReference type="Proteomes" id="UP000295504"/>
    </source>
</evidence>